<name>A0ABQ5D5P6_9ASTR</name>
<evidence type="ECO:0000259" key="1">
    <source>
        <dbReference type="Pfam" id="PF00078"/>
    </source>
</evidence>
<dbReference type="EMBL" id="BQNB010014980">
    <property type="protein sequence ID" value="GJT34626.1"/>
    <property type="molecule type" value="Genomic_DNA"/>
</dbReference>
<evidence type="ECO:0000313" key="4">
    <source>
        <dbReference type="Proteomes" id="UP001151760"/>
    </source>
</evidence>
<keyword evidence="3" id="KW-0695">RNA-directed DNA polymerase</keyword>
<reference evidence="3" key="2">
    <citation type="submission" date="2022-01" db="EMBL/GenBank/DDBJ databases">
        <authorList>
            <person name="Yamashiro T."/>
            <person name="Shiraishi A."/>
            <person name="Satake H."/>
            <person name="Nakayama K."/>
        </authorList>
    </citation>
    <scope>NUCLEOTIDE SEQUENCE</scope>
</reference>
<dbReference type="PANTHER" id="PTHR33116">
    <property type="entry name" value="REVERSE TRANSCRIPTASE ZINC-BINDING DOMAIN-CONTAINING PROTEIN-RELATED-RELATED"/>
    <property type="match status" value="1"/>
</dbReference>
<dbReference type="Proteomes" id="UP001151760">
    <property type="component" value="Unassembled WGS sequence"/>
</dbReference>
<feature type="domain" description="Reverse transcriptase zinc-binding" evidence="2">
    <location>
        <begin position="286"/>
        <end position="371"/>
    </location>
</feature>
<dbReference type="InterPro" id="IPR000477">
    <property type="entry name" value="RT_dom"/>
</dbReference>
<keyword evidence="3" id="KW-0548">Nucleotidyltransferase</keyword>
<gene>
    <name evidence="3" type="ORF">Tco_0925045</name>
</gene>
<organism evidence="3 4">
    <name type="scientific">Tanacetum coccineum</name>
    <dbReference type="NCBI Taxonomy" id="301880"/>
    <lineage>
        <taxon>Eukaryota</taxon>
        <taxon>Viridiplantae</taxon>
        <taxon>Streptophyta</taxon>
        <taxon>Embryophyta</taxon>
        <taxon>Tracheophyta</taxon>
        <taxon>Spermatophyta</taxon>
        <taxon>Magnoliopsida</taxon>
        <taxon>eudicotyledons</taxon>
        <taxon>Gunneridae</taxon>
        <taxon>Pentapetalae</taxon>
        <taxon>asterids</taxon>
        <taxon>campanulids</taxon>
        <taxon>Asterales</taxon>
        <taxon>Asteraceae</taxon>
        <taxon>Asteroideae</taxon>
        <taxon>Anthemideae</taxon>
        <taxon>Anthemidinae</taxon>
        <taxon>Tanacetum</taxon>
    </lineage>
</organism>
<evidence type="ECO:0000313" key="3">
    <source>
        <dbReference type="EMBL" id="GJT34626.1"/>
    </source>
</evidence>
<feature type="domain" description="Reverse transcriptase" evidence="1">
    <location>
        <begin position="3"/>
        <end position="94"/>
    </location>
</feature>
<dbReference type="Pfam" id="PF13966">
    <property type="entry name" value="zf-RVT"/>
    <property type="match status" value="1"/>
</dbReference>
<dbReference type="Pfam" id="PF00078">
    <property type="entry name" value="RVT_1"/>
    <property type="match status" value="1"/>
</dbReference>
<keyword evidence="4" id="KW-1185">Reference proteome</keyword>
<comment type="caution">
    <text evidence="3">The sequence shown here is derived from an EMBL/GenBank/DDBJ whole genome shotgun (WGS) entry which is preliminary data.</text>
</comment>
<protein>
    <submittedName>
        <fullName evidence="3">RNA-directed DNA polymerase, eukaryota, reverse transcriptase zinc-binding domain protein</fullName>
    </submittedName>
</protein>
<proteinExistence type="predicted"/>
<accession>A0ABQ5D5P6</accession>
<dbReference type="InterPro" id="IPR026960">
    <property type="entry name" value="RVT-Znf"/>
</dbReference>
<reference evidence="3" key="1">
    <citation type="journal article" date="2022" name="Int. J. Mol. Sci.">
        <title>Draft Genome of Tanacetum Coccineum: Genomic Comparison of Closely Related Tanacetum-Family Plants.</title>
        <authorList>
            <person name="Yamashiro T."/>
            <person name="Shiraishi A."/>
            <person name="Nakayama K."/>
            <person name="Satake H."/>
        </authorList>
    </citation>
    <scope>NUCLEOTIDE SEQUENCE</scope>
</reference>
<evidence type="ECO:0000259" key="2">
    <source>
        <dbReference type="Pfam" id="PF13966"/>
    </source>
</evidence>
<sequence length="397" mass="45838">MLIFKVDFEKAFDSVSWKYLDFVLHSLGFGNKWRSWIRACLYSSRAFVLVNGSPTSKFSIKRVSSNLIHRINLGSPDLTLSYLVYADDIIITAKWNPVSNDEVSNMARISGCATGSFPFTYLGLLIGGRLTFIKAVLGGLNIGSLKSFNLALLQKWHWRWFSFPNALWIKVIKAIYGQKGGFDTYGCKFKGIWARIVGSSNFRHSKHIIPLNSFRFKAGLYRLEQDKDCLIIDRIKNGQWSWNWSRNDLGVHNTAYFRDLLIEISRVDIFMVEDTCIWSLAKDNIFSVKEARRVIDDNILPFLATSTSWDKTLPRNVNIFMWRFMLDQLPHRLNLSSRGIDIQSISCPSCNGNVESSKHIFFESDIALEVWKLVRIWCDITRPTFTSLEHWKNWTGL</sequence>
<keyword evidence="3" id="KW-0808">Transferase</keyword>
<dbReference type="GO" id="GO:0003964">
    <property type="term" value="F:RNA-directed DNA polymerase activity"/>
    <property type="evidence" value="ECO:0007669"/>
    <property type="project" value="UniProtKB-KW"/>
</dbReference>
<dbReference type="PANTHER" id="PTHR33116:SF79">
    <property type="entry name" value="REVERSE TRANSCRIPTASE DOMAIN, ZINC FINGER, CCHC-TYPE-RELATED"/>
    <property type="match status" value="1"/>
</dbReference>